<reference evidence="3" key="1">
    <citation type="journal article" date="2019" name="Int. J. Syst. Evol. Microbiol.">
        <title>The Global Catalogue of Microorganisms (GCM) 10K type strain sequencing project: providing services to taxonomists for standard genome sequencing and annotation.</title>
        <authorList>
            <consortium name="The Broad Institute Genomics Platform"/>
            <consortium name="The Broad Institute Genome Sequencing Center for Infectious Disease"/>
            <person name="Wu L."/>
            <person name="Ma J."/>
        </authorList>
    </citation>
    <scope>NUCLEOTIDE SEQUENCE [LARGE SCALE GENOMIC DNA]</scope>
    <source>
        <strain evidence="3">JCM 12393</strain>
    </source>
</reference>
<keyword evidence="3" id="KW-1185">Reference proteome</keyword>
<protein>
    <submittedName>
        <fullName evidence="2">Uncharacterized protein</fullName>
    </submittedName>
</protein>
<dbReference type="EMBL" id="BAAAKJ010000083">
    <property type="protein sequence ID" value="GAA1389330.1"/>
    <property type="molecule type" value="Genomic_DNA"/>
</dbReference>
<name>A0ABP4IK03_9ACTN</name>
<proteinExistence type="predicted"/>
<evidence type="ECO:0000256" key="1">
    <source>
        <dbReference type="SAM" id="MobiDB-lite"/>
    </source>
</evidence>
<feature type="region of interest" description="Disordered" evidence="1">
    <location>
        <begin position="88"/>
        <end position="116"/>
    </location>
</feature>
<evidence type="ECO:0000313" key="3">
    <source>
        <dbReference type="Proteomes" id="UP001499863"/>
    </source>
</evidence>
<gene>
    <name evidence="2" type="ORF">GCM10009639_16800</name>
</gene>
<organism evidence="2 3">
    <name type="scientific">Kitasatospora putterlickiae</name>
    <dbReference type="NCBI Taxonomy" id="221725"/>
    <lineage>
        <taxon>Bacteria</taxon>
        <taxon>Bacillati</taxon>
        <taxon>Actinomycetota</taxon>
        <taxon>Actinomycetes</taxon>
        <taxon>Kitasatosporales</taxon>
        <taxon>Streptomycetaceae</taxon>
        <taxon>Kitasatospora</taxon>
    </lineage>
</organism>
<evidence type="ECO:0000313" key="2">
    <source>
        <dbReference type="EMBL" id="GAA1389330.1"/>
    </source>
</evidence>
<comment type="caution">
    <text evidence="2">The sequence shown here is derived from an EMBL/GenBank/DDBJ whole genome shotgun (WGS) entry which is preliminary data.</text>
</comment>
<dbReference type="RefSeq" id="WP_344330612.1">
    <property type="nucleotide sequence ID" value="NZ_BAAAKJ010000083.1"/>
</dbReference>
<dbReference type="Proteomes" id="UP001499863">
    <property type="component" value="Unassembled WGS sequence"/>
</dbReference>
<sequence length="116" mass="12046">MVEHRQLFEDVTADLARAGFDTGRGPSGLRIDRGPQGVVIGWPPTDGPADDPPPAEGIRAAVTGTVAAVLRETGYRVAEVGSDELIVTGGPAPAVPPEAAEDLAREPAAVPEQWWG</sequence>
<accession>A0ABP4IK03</accession>